<feature type="region of interest" description="Disordered" evidence="1">
    <location>
        <begin position="1"/>
        <end position="25"/>
    </location>
</feature>
<dbReference type="RefSeq" id="XP_001944023.2">
    <property type="nucleotide sequence ID" value="XM_001943988.5"/>
</dbReference>
<dbReference type="Proteomes" id="UP000007819">
    <property type="component" value="Chromosome A2"/>
</dbReference>
<protein>
    <recommendedName>
        <fullName evidence="2">Tudor-knot domain-containing protein</fullName>
    </recommendedName>
</protein>
<evidence type="ECO:0000313" key="4">
    <source>
        <dbReference type="Proteomes" id="UP000007819"/>
    </source>
</evidence>
<dbReference type="InterPro" id="IPR025995">
    <property type="entry name" value="Tudor-knot"/>
</dbReference>
<accession>A0A8R1W0V2</accession>
<name>A0A8R1W0V2_ACYPI</name>
<feature type="compositionally biased region" description="Basic residues" evidence="1">
    <location>
        <begin position="1"/>
        <end position="10"/>
    </location>
</feature>
<dbReference type="AlphaFoldDB" id="A0A8R1W0V2"/>
<dbReference type="GO" id="GO:0005694">
    <property type="term" value="C:chromosome"/>
    <property type="evidence" value="ECO:0007669"/>
    <property type="project" value="UniProtKB-ARBA"/>
</dbReference>
<dbReference type="SUPFAM" id="SSF54160">
    <property type="entry name" value="Chromo domain-like"/>
    <property type="match status" value="1"/>
</dbReference>
<dbReference type="Gene3D" id="2.30.30.140">
    <property type="match status" value="1"/>
</dbReference>
<reference evidence="4" key="1">
    <citation type="submission" date="2010-06" db="EMBL/GenBank/DDBJ databases">
        <authorList>
            <person name="Jiang H."/>
            <person name="Abraham K."/>
            <person name="Ali S."/>
            <person name="Alsbrooks S.L."/>
            <person name="Anim B.N."/>
            <person name="Anosike U.S."/>
            <person name="Attaway T."/>
            <person name="Bandaranaike D.P."/>
            <person name="Battles P.K."/>
            <person name="Bell S.N."/>
            <person name="Bell A.V."/>
            <person name="Beltran B."/>
            <person name="Bickham C."/>
            <person name="Bustamante Y."/>
            <person name="Caleb T."/>
            <person name="Canada A."/>
            <person name="Cardenas V."/>
            <person name="Carter K."/>
            <person name="Chacko J."/>
            <person name="Chandrabose M.N."/>
            <person name="Chavez D."/>
            <person name="Chavez A."/>
            <person name="Chen L."/>
            <person name="Chu H.-S."/>
            <person name="Claassen K.J."/>
            <person name="Cockrell R."/>
            <person name="Collins M."/>
            <person name="Cooper J.A."/>
            <person name="Cree A."/>
            <person name="Curry S.M."/>
            <person name="Da Y."/>
            <person name="Dao M.D."/>
            <person name="Das B."/>
            <person name="Davila M.-L."/>
            <person name="Davy-Carroll L."/>
            <person name="Denson S."/>
            <person name="Dinh H."/>
            <person name="Ebong V.E."/>
            <person name="Edwards J.R."/>
            <person name="Egan A."/>
            <person name="El-Daye J."/>
            <person name="Escobedo L."/>
            <person name="Fernandez S."/>
            <person name="Fernando P.R."/>
            <person name="Flagg N."/>
            <person name="Forbes L.D."/>
            <person name="Fowler R.G."/>
            <person name="Fu Q."/>
            <person name="Gabisi R.A."/>
            <person name="Ganer J."/>
            <person name="Garbino Pronczuk A."/>
            <person name="Garcia R.M."/>
            <person name="Garner T."/>
            <person name="Garrett T.E."/>
            <person name="Gonzalez D.A."/>
            <person name="Hamid H."/>
            <person name="Hawkins E.S."/>
            <person name="Hirani K."/>
            <person name="Hogues M.E."/>
            <person name="Hollins B."/>
            <person name="Hsiao C.-H."/>
            <person name="Jabil R."/>
            <person name="James M.L."/>
            <person name="Jhangiani S.N."/>
            <person name="Johnson B."/>
            <person name="Johnson Q."/>
            <person name="Joshi V."/>
            <person name="Kalu J.B."/>
            <person name="Kam C."/>
            <person name="Kashfia A."/>
            <person name="Keebler J."/>
            <person name="Kisamo H."/>
            <person name="Kovar C.L."/>
            <person name="Lago L.A."/>
            <person name="Lai C.-Y."/>
            <person name="Laidlaw J."/>
            <person name="Lara F."/>
            <person name="Le T.-K."/>
            <person name="Lee S.L."/>
            <person name="Legall F.H."/>
            <person name="Lemon S.J."/>
            <person name="Lewis L.R."/>
            <person name="Li B."/>
            <person name="Liu Y."/>
            <person name="Liu Y.-S."/>
            <person name="Lopez J."/>
            <person name="Lozado R.J."/>
            <person name="Lu J."/>
            <person name="Madu R.C."/>
            <person name="Maheshwari M."/>
            <person name="Maheshwari R."/>
            <person name="Malloy K."/>
            <person name="Martinez E."/>
            <person name="Mathew T."/>
            <person name="Mercado I.C."/>
            <person name="Mercado C."/>
            <person name="Meyer B."/>
            <person name="Montgomery K."/>
            <person name="Morgan M.B."/>
            <person name="Munidasa M."/>
            <person name="Nazareth L.V."/>
            <person name="Nelson J."/>
            <person name="Ng B.M."/>
            <person name="Nguyen N.B."/>
            <person name="Nguyen P.Q."/>
            <person name="Nguyen T."/>
            <person name="Obregon M."/>
            <person name="Okwuonu G.O."/>
            <person name="Onwere C.G."/>
            <person name="Orozco G."/>
            <person name="Parra A."/>
            <person name="Patel S."/>
            <person name="Patil S."/>
            <person name="Perez A."/>
            <person name="Perez Y."/>
            <person name="Pham C."/>
            <person name="Primus E.L."/>
            <person name="Pu L.-L."/>
            <person name="Puazo M."/>
            <person name="Qin X."/>
            <person name="Quiroz J.B."/>
            <person name="Reese J."/>
            <person name="Richards S."/>
            <person name="Rives C.M."/>
            <person name="Robberts R."/>
            <person name="Ruiz S.J."/>
            <person name="Ruiz M.J."/>
            <person name="Santibanez J."/>
            <person name="Schneider B.W."/>
            <person name="Sisson I."/>
            <person name="Smith M."/>
            <person name="Sodergren E."/>
            <person name="Song X.-Z."/>
            <person name="Song B.B."/>
            <person name="Summersgill H."/>
            <person name="Thelus R."/>
            <person name="Thornton R.D."/>
            <person name="Trejos Z.Y."/>
            <person name="Usmani K."/>
            <person name="Vattathil S."/>
            <person name="Villasana D."/>
            <person name="Walker D.L."/>
            <person name="Wang S."/>
            <person name="Wang K."/>
            <person name="White C.S."/>
            <person name="Williams A.C."/>
            <person name="Williamson J."/>
            <person name="Wilson K."/>
            <person name="Woghiren I.O."/>
            <person name="Woodworth J.R."/>
            <person name="Worley K.C."/>
            <person name="Wright R.A."/>
            <person name="Wu W."/>
            <person name="Young L."/>
            <person name="Zhang L."/>
            <person name="Zhang J."/>
            <person name="Zhu Y."/>
            <person name="Muzny D.M."/>
            <person name="Weinstock G."/>
            <person name="Gibbs R.A."/>
        </authorList>
    </citation>
    <scope>NUCLEOTIDE SEQUENCE [LARGE SCALE GENOMIC DNA]</scope>
    <source>
        <strain evidence="4">LSR1</strain>
    </source>
</reference>
<dbReference type="KEGG" id="api:100165349"/>
<keyword evidence="4" id="KW-1185">Reference proteome</keyword>
<dbReference type="Pfam" id="PF11717">
    <property type="entry name" value="Tudor-knot"/>
    <property type="match status" value="1"/>
</dbReference>
<evidence type="ECO:0000256" key="1">
    <source>
        <dbReference type="SAM" id="MobiDB-lite"/>
    </source>
</evidence>
<dbReference type="OrthoDB" id="10497402at2759"/>
<dbReference type="InterPro" id="IPR016197">
    <property type="entry name" value="Chromo-like_dom_sf"/>
</dbReference>
<evidence type="ECO:0000313" key="3">
    <source>
        <dbReference type="EnsemblMetazoa" id="XP_001944023.2"/>
    </source>
</evidence>
<sequence>MPPRSRKKQSKPAEPAKPTKKSMSYGVSKKAMEMICAMIGMTEPEKPPQVRGRFVKGEQVYCKWDDIYYRGKILKRLTGTNYYSIHYWKFTKRWDMPVNQKALLRFDTLGNEKYVKKYNAFSRKVKKAKKKLVEECRVSN</sequence>
<dbReference type="EnsemblMetazoa" id="XM_001943988.5">
    <property type="protein sequence ID" value="XP_001944023.2"/>
    <property type="gene ID" value="LOC100165349"/>
</dbReference>
<reference evidence="3" key="2">
    <citation type="submission" date="2022-06" db="UniProtKB">
        <authorList>
            <consortium name="EnsemblMetazoa"/>
        </authorList>
    </citation>
    <scope>IDENTIFICATION</scope>
</reference>
<proteinExistence type="predicted"/>
<evidence type="ECO:0000259" key="2">
    <source>
        <dbReference type="Pfam" id="PF11717"/>
    </source>
</evidence>
<organism evidence="3 4">
    <name type="scientific">Acyrthosiphon pisum</name>
    <name type="common">Pea aphid</name>
    <dbReference type="NCBI Taxonomy" id="7029"/>
    <lineage>
        <taxon>Eukaryota</taxon>
        <taxon>Metazoa</taxon>
        <taxon>Ecdysozoa</taxon>
        <taxon>Arthropoda</taxon>
        <taxon>Hexapoda</taxon>
        <taxon>Insecta</taxon>
        <taxon>Pterygota</taxon>
        <taxon>Neoptera</taxon>
        <taxon>Paraneoptera</taxon>
        <taxon>Hemiptera</taxon>
        <taxon>Sternorrhyncha</taxon>
        <taxon>Aphidomorpha</taxon>
        <taxon>Aphidoidea</taxon>
        <taxon>Aphididae</taxon>
        <taxon>Macrosiphini</taxon>
        <taxon>Acyrthosiphon</taxon>
    </lineage>
</organism>
<feature type="domain" description="Tudor-knot" evidence="2">
    <location>
        <begin position="55"/>
        <end position="101"/>
    </location>
</feature>
<dbReference type="GeneID" id="100165349"/>